<dbReference type="STRING" id="765913.ThidrDRAFT_0694"/>
<proteinExistence type="predicted"/>
<sequence>MSSPTIQITPSNGKISVTEGGATGSYTLVLDTVPTSDVIITLDTTNDQVSVDTPTLTFTNANWNTPQTVTVSAVDDTVGEGPHFGVIAHSVTSADAAYNGLNIDPVSIQIADDDLPSGDPTFQPPLTNPFELSDVGSYASPTLADLDADGDLDVLVGAGDGTLYYFENTGTASSAAFASAQTNPFSFSDVGFNPAPTFADLDGDGDLDALVGEYRGSTSHLNYFENTGSASSAAFASAQSDPFGLTNVGAPTPTLADLDDDGDLDALVGDLHGHLNYFENTGSPSSAAFASAQKYLFGLTSVDDSATPIFADLDGDGDLDVLVGERRGELKYFENTGSASSAAFASVQENPFGLSDVGSRSDPTFADLDGDGDLDALIGNKDGNILVFLNAPPPGVTLTPSGGSTRVTEGGATDSYTLVLDSQPTADVVITLDTTNDQVSVDTPTLTFTNANWDKPQTVTVTAVDDSVGEGPHFGVIAHSVSSTDTAYDGLTIDRVSIQIADDDLPSGDPTFQPPLTNPFGLSAVKNLATPTFADLDADGDLDALVGEYDGTLNYFENTGNASSAAFASAQTDPFGLSDVGSSARPTLADLDGDGDLDALIGNYDGHNLYFENTGSTSSAAFASAQTDPFGLSDVGSRASPTLADLDGDGDLDALIGNNYGHSLYFENTGNASSAAFANAQTDPFGLSDVGSYATPTLADLDGDGDLDALIGNKDGNSLYFENTGSTSSAAFATSAQTDPFELSYAGHVATPTLADLDGDGDLDALIGEFSGNTFYFENGPSNSAPSITSATYDSSTNVLSVIAADITSGDTIDVSKLTLTGEGGQTYTLTSDNVTASSDTAFSV</sequence>
<dbReference type="PANTHER" id="PTHR44103:SF1">
    <property type="entry name" value="PROPROTEIN CONVERTASE P"/>
    <property type="match status" value="1"/>
</dbReference>
<dbReference type="SUPFAM" id="SSF69318">
    <property type="entry name" value="Integrin alpha N-terminal domain"/>
    <property type="match status" value="2"/>
</dbReference>
<dbReference type="PANTHER" id="PTHR44103">
    <property type="entry name" value="PROPROTEIN CONVERTASE P"/>
    <property type="match status" value="1"/>
</dbReference>
<gene>
    <name evidence="2" type="ORF">ThidrDRAFT_0694</name>
</gene>
<dbReference type="eggNOG" id="COG2374">
    <property type="taxonomic scope" value="Bacteria"/>
</dbReference>
<dbReference type="Proteomes" id="UP000004200">
    <property type="component" value="Unassembled WGS sequence"/>
</dbReference>
<dbReference type="Gene3D" id="2.130.10.130">
    <property type="entry name" value="Integrin alpha, N-terminal"/>
    <property type="match status" value="2"/>
</dbReference>
<comment type="caution">
    <text evidence="2">The sequence shown here is derived from an EMBL/GenBank/DDBJ whole genome shotgun (WGS) entry which is preliminary data.</text>
</comment>
<keyword evidence="3" id="KW-1185">Reference proteome</keyword>
<dbReference type="InterPro" id="IPR013517">
    <property type="entry name" value="FG-GAP"/>
</dbReference>
<dbReference type="RefSeq" id="WP_007039410.1">
    <property type="nucleotide sequence ID" value="NZ_AFWT01000004.1"/>
</dbReference>
<dbReference type="Pfam" id="PF13517">
    <property type="entry name" value="FG-GAP_3"/>
    <property type="match status" value="4"/>
</dbReference>
<accession>G2DXG7</accession>
<evidence type="ECO:0000313" key="3">
    <source>
        <dbReference type="Proteomes" id="UP000004200"/>
    </source>
</evidence>
<keyword evidence="1" id="KW-0732">Signal</keyword>
<evidence type="ECO:0000313" key="2">
    <source>
        <dbReference type="EMBL" id="EGV33016.1"/>
    </source>
</evidence>
<evidence type="ECO:0000256" key="1">
    <source>
        <dbReference type="ARBA" id="ARBA00022729"/>
    </source>
</evidence>
<dbReference type="InterPro" id="IPR028994">
    <property type="entry name" value="Integrin_alpha_N"/>
</dbReference>
<organism evidence="2 3">
    <name type="scientific">Thiorhodococcus drewsii AZ1</name>
    <dbReference type="NCBI Taxonomy" id="765913"/>
    <lineage>
        <taxon>Bacteria</taxon>
        <taxon>Pseudomonadati</taxon>
        <taxon>Pseudomonadota</taxon>
        <taxon>Gammaproteobacteria</taxon>
        <taxon>Chromatiales</taxon>
        <taxon>Chromatiaceae</taxon>
        <taxon>Thiorhodococcus</taxon>
    </lineage>
</organism>
<dbReference type="eggNOG" id="COG2931">
    <property type="taxonomic scope" value="Bacteria"/>
</dbReference>
<name>G2DXG7_9GAMM</name>
<feature type="non-terminal residue" evidence="2">
    <location>
        <position position="845"/>
    </location>
</feature>
<protein>
    <submittedName>
        <fullName evidence="2">FG-GAP repeat protein</fullName>
    </submittedName>
</protein>
<reference evidence="2 3" key="1">
    <citation type="submission" date="2011-06" db="EMBL/GenBank/DDBJ databases">
        <title>The draft genome of Thiorhodococcus drewsii AZ1.</title>
        <authorList>
            <consortium name="US DOE Joint Genome Institute (JGI-PGF)"/>
            <person name="Lucas S."/>
            <person name="Han J."/>
            <person name="Lapidus A."/>
            <person name="Cheng J.-F."/>
            <person name="Goodwin L."/>
            <person name="Pitluck S."/>
            <person name="Peters L."/>
            <person name="Land M.L."/>
            <person name="Hauser L."/>
            <person name="Vogl K."/>
            <person name="Liu Z."/>
            <person name="Imhoff J."/>
            <person name="Thiel V."/>
            <person name="Frigaard N.-U."/>
            <person name="Bryant D.A."/>
            <person name="Woyke T.J."/>
        </authorList>
    </citation>
    <scope>NUCLEOTIDE SEQUENCE [LARGE SCALE GENOMIC DNA]</scope>
    <source>
        <strain evidence="2 3">AZ1</strain>
    </source>
</reference>
<dbReference type="AlphaFoldDB" id="G2DXG7"/>
<dbReference type="EMBL" id="AFWT01000004">
    <property type="protein sequence ID" value="EGV33016.1"/>
    <property type="molecule type" value="Genomic_DNA"/>
</dbReference>